<dbReference type="GO" id="GO:0003677">
    <property type="term" value="F:DNA binding"/>
    <property type="evidence" value="ECO:0007669"/>
    <property type="project" value="UniProtKB-UniRule"/>
</dbReference>
<dbReference type="InterPro" id="IPR036388">
    <property type="entry name" value="WH-like_DNA-bd_sf"/>
</dbReference>
<evidence type="ECO:0000256" key="3">
    <source>
        <dbReference type="SAM" id="MobiDB-lite"/>
    </source>
</evidence>
<dbReference type="PROSITE" id="PS51755">
    <property type="entry name" value="OMPR_PHOB"/>
    <property type="match status" value="1"/>
</dbReference>
<proteinExistence type="predicted"/>
<dbReference type="EMBL" id="CP045857">
    <property type="protein sequence ID" value="QIJ06247.1"/>
    <property type="molecule type" value="Genomic_DNA"/>
</dbReference>
<evidence type="ECO:0000313" key="5">
    <source>
        <dbReference type="EMBL" id="QIJ06247.1"/>
    </source>
</evidence>
<dbReference type="AlphaFoldDB" id="A0A6G7LWT2"/>
<dbReference type="Proteomes" id="UP000502117">
    <property type="component" value="Chromosome"/>
</dbReference>
<dbReference type="KEGG" id="schk:GII14_20155"/>
<gene>
    <name evidence="5" type="ORF">GII14_20155</name>
</gene>
<protein>
    <recommendedName>
        <fullName evidence="4">OmpR/PhoB-type domain-containing protein</fullName>
    </recommendedName>
</protein>
<dbReference type="GO" id="GO:0006355">
    <property type="term" value="P:regulation of DNA-templated transcription"/>
    <property type="evidence" value="ECO:0007669"/>
    <property type="project" value="InterPro"/>
</dbReference>
<name>A0A6G7LWT2_9GAMM</name>
<evidence type="ECO:0000259" key="4">
    <source>
        <dbReference type="PROSITE" id="PS51755"/>
    </source>
</evidence>
<dbReference type="InterPro" id="IPR001867">
    <property type="entry name" value="OmpR/PhoB-type_DNA-bd"/>
</dbReference>
<dbReference type="Pfam" id="PF00486">
    <property type="entry name" value="Trans_reg_C"/>
    <property type="match status" value="1"/>
</dbReference>
<dbReference type="InterPro" id="IPR016032">
    <property type="entry name" value="Sig_transdc_resp-reg_C-effctor"/>
</dbReference>
<dbReference type="GO" id="GO:0000160">
    <property type="term" value="P:phosphorelay signal transduction system"/>
    <property type="evidence" value="ECO:0007669"/>
    <property type="project" value="InterPro"/>
</dbReference>
<feature type="region of interest" description="Disordered" evidence="3">
    <location>
        <begin position="116"/>
        <end position="135"/>
    </location>
</feature>
<reference evidence="5 6" key="1">
    <citation type="submission" date="2019-11" db="EMBL/GenBank/DDBJ databases">
        <title>Complete Genome Sequence of Shewanella chilikensis Strain DC57, Isolated from Corroded Seal Rings at a floating production facility in Australia.</title>
        <authorList>
            <person name="Salgar-Chaparro S.J."/>
            <person name="Castillo-Villamizar G.A."/>
            <person name="Poehlein A."/>
            <person name="Daniel R."/>
            <person name="Machuca L."/>
        </authorList>
    </citation>
    <scope>NUCLEOTIDE SEQUENCE [LARGE SCALE GENOMIC DNA]</scope>
    <source>
        <strain evidence="5 6">DC57</strain>
    </source>
</reference>
<dbReference type="RefSeq" id="WP_165565792.1">
    <property type="nucleotide sequence ID" value="NZ_CP045857.1"/>
</dbReference>
<feature type="DNA-binding region" description="OmpR/PhoB-type" evidence="2">
    <location>
        <begin position="4"/>
        <end position="101"/>
    </location>
</feature>
<keyword evidence="1 2" id="KW-0238">DNA-binding</keyword>
<sequence>MDTTKGRENITVRLNNGNPTISTNTRRYKCSTPELYILKEMYNNKGQAVSRDKLLSTGWNGRVVSPNSIPVAIANLRRVFREISGNELIFTVKGFGYGLDTMQDHIKIEFMLDNQEKPPTEQGQNTESASQSKQSQPSSIKIISITMASISLFFIPFTIKISMTENLPEVDIYTDGKTKIITLTEMENMDEQKEIKSLIHKLNYKLLGTVNFHDLKSEINDDKDTIILSYGTGVFSIDCINKSHNKISTYVSHNEISIYNKIKDGTACQS</sequence>
<organism evidence="5 6">
    <name type="scientific">Shewanella chilikensis</name>
    <dbReference type="NCBI Taxonomy" id="558541"/>
    <lineage>
        <taxon>Bacteria</taxon>
        <taxon>Pseudomonadati</taxon>
        <taxon>Pseudomonadota</taxon>
        <taxon>Gammaproteobacteria</taxon>
        <taxon>Alteromonadales</taxon>
        <taxon>Shewanellaceae</taxon>
        <taxon>Shewanella</taxon>
    </lineage>
</organism>
<dbReference type="SUPFAM" id="SSF46894">
    <property type="entry name" value="C-terminal effector domain of the bipartite response regulators"/>
    <property type="match status" value="1"/>
</dbReference>
<dbReference type="SMART" id="SM00862">
    <property type="entry name" value="Trans_reg_C"/>
    <property type="match status" value="1"/>
</dbReference>
<dbReference type="CDD" id="cd00383">
    <property type="entry name" value="trans_reg_C"/>
    <property type="match status" value="1"/>
</dbReference>
<feature type="domain" description="OmpR/PhoB-type" evidence="4">
    <location>
        <begin position="4"/>
        <end position="101"/>
    </location>
</feature>
<evidence type="ECO:0000256" key="2">
    <source>
        <dbReference type="PROSITE-ProRule" id="PRU01091"/>
    </source>
</evidence>
<evidence type="ECO:0000313" key="6">
    <source>
        <dbReference type="Proteomes" id="UP000502117"/>
    </source>
</evidence>
<accession>A0A6G7LWT2</accession>
<dbReference type="Gene3D" id="1.10.10.10">
    <property type="entry name" value="Winged helix-like DNA-binding domain superfamily/Winged helix DNA-binding domain"/>
    <property type="match status" value="1"/>
</dbReference>
<evidence type="ECO:0000256" key="1">
    <source>
        <dbReference type="ARBA" id="ARBA00023125"/>
    </source>
</evidence>